<evidence type="ECO:0000256" key="1">
    <source>
        <dbReference type="SAM" id="Coils"/>
    </source>
</evidence>
<keyword evidence="3" id="KW-1185">Reference proteome</keyword>
<sequence length="149" mass="17957">MKKNKEQLYKEILHKELSEEMDQLNEQIKQRKEQIKELMGSMNALKERRAHVEQNISTLETQEIEEQNKYLNQSFQDSSSLSSQAAFYLVELLQEHPNQIFGMKDLWKHLWQKGCHIQKFELVYDKMKKLDRRVVRPRRGCYILDTSIE</sequence>
<protein>
    <submittedName>
        <fullName evidence="2">Uncharacterized protein</fullName>
    </submittedName>
</protein>
<gene>
    <name evidence="2" type="ORF">SAMN02745910_04684</name>
</gene>
<evidence type="ECO:0000313" key="3">
    <source>
        <dbReference type="Proteomes" id="UP000182762"/>
    </source>
</evidence>
<feature type="coiled-coil region" evidence="1">
    <location>
        <begin position="10"/>
        <end position="62"/>
    </location>
</feature>
<reference evidence="2 3" key="1">
    <citation type="submission" date="2016-10" db="EMBL/GenBank/DDBJ databases">
        <authorList>
            <person name="Varghese N."/>
            <person name="Submissions S."/>
        </authorList>
    </citation>
    <scope>NUCLEOTIDE SEQUENCE [LARGE SCALE GENOMIC DNA]</scope>
    <source>
        <strain evidence="2 3">DSM 13796</strain>
    </source>
</reference>
<dbReference type="Proteomes" id="UP000182762">
    <property type="component" value="Unassembled WGS sequence"/>
</dbReference>
<comment type="caution">
    <text evidence="2">The sequence shown here is derived from an EMBL/GenBank/DDBJ whole genome shotgun (WGS) entry which is preliminary data.</text>
</comment>
<accession>A0A1I6C0D8</accession>
<dbReference type="GeneID" id="93713207"/>
<name>A0A1I6C0D8_9BACI</name>
<evidence type="ECO:0000313" key="2">
    <source>
        <dbReference type="EMBL" id="SFQ86624.1"/>
    </source>
</evidence>
<proteinExistence type="predicted"/>
<keyword evidence="1" id="KW-0175">Coiled coil</keyword>
<dbReference type="EMBL" id="FOXX01000019">
    <property type="protein sequence ID" value="SFQ86624.1"/>
    <property type="molecule type" value="Genomic_DNA"/>
</dbReference>
<organism evidence="2 3">
    <name type="scientific">Priestia endophytica DSM 13796</name>
    <dbReference type="NCBI Taxonomy" id="1121089"/>
    <lineage>
        <taxon>Bacteria</taxon>
        <taxon>Bacillati</taxon>
        <taxon>Bacillota</taxon>
        <taxon>Bacilli</taxon>
        <taxon>Bacillales</taxon>
        <taxon>Bacillaceae</taxon>
        <taxon>Priestia</taxon>
    </lineage>
</organism>
<dbReference type="RefSeq" id="WP_061802868.1">
    <property type="nucleotide sequence ID" value="NZ_FOXX01000019.1"/>
</dbReference>